<gene>
    <name evidence="1" type="ORF">CO173_04505</name>
</gene>
<dbReference type="Gene3D" id="2.160.20.80">
    <property type="entry name" value="E3 ubiquitin-protein ligase SopA"/>
    <property type="match status" value="1"/>
</dbReference>
<dbReference type="SUPFAM" id="SSF141571">
    <property type="entry name" value="Pentapeptide repeat-like"/>
    <property type="match status" value="1"/>
</dbReference>
<organism evidence="1 2">
    <name type="scientific">Candidatus Uhrbacteria bacterium CG_4_9_14_3_um_filter_41_35</name>
    <dbReference type="NCBI Taxonomy" id="1975034"/>
    <lineage>
        <taxon>Bacteria</taxon>
        <taxon>Candidatus Uhriibacteriota</taxon>
    </lineage>
</organism>
<evidence type="ECO:0008006" key="3">
    <source>
        <dbReference type="Google" id="ProtNLM"/>
    </source>
</evidence>
<accession>A0A2M7XD55</accession>
<comment type="caution">
    <text evidence="1">The sequence shown here is derived from an EMBL/GenBank/DDBJ whole genome shotgun (WGS) entry which is preliminary data.</text>
</comment>
<evidence type="ECO:0000313" key="1">
    <source>
        <dbReference type="EMBL" id="PJA45804.1"/>
    </source>
</evidence>
<sequence length="193" mass="21772">MDIFAENEFEDQLFNGRVIFSSDLKDKIFEKCKFISCTFLDCDLSGAEFSDCSFENCSVGPVKVLDASFRNVIFKNSKLVGVDFSKCSSGFFELHFFKSLLDTCNFSMTKMTVSTLSEIIIRDCTFFETDLQKVDFQNCDLAGSSFHLARLEKADFRSAKNYSINPATNKIKGARFSLPEAISLLSGFDIELE</sequence>
<dbReference type="Pfam" id="PF00805">
    <property type="entry name" value="Pentapeptide"/>
    <property type="match status" value="1"/>
</dbReference>
<dbReference type="Pfam" id="PF13599">
    <property type="entry name" value="Pentapeptide_4"/>
    <property type="match status" value="1"/>
</dbReference>
<proteinExistence type="predicted"/>
<dbReference type="PANTHER" id="PTHR42999">
    <property type="entry name" value="ANTIBIOTIC RESISTANCE PROTEIN MCBG"/>
    <property type="match status" value="1"/>
</dbReference>
<protein>
    <recommendedName>
        <fullName evidence="3">Pentapeptide repeat-containing protein</fullName>
    </recommendedName>
</protein>
<evidence type="ECO:0000313" key="2">
    <source>
        <dbReference type="Proteomes" id="UP000231263"/>
    </source>
</evidence>
<dbReference type="EMBL" id="PFWT01000025">
    <property type="protein sequence ID" value="PJA45804.1"/>
    <property type="molecule type" value="Genomic_DNA"/>
</dbReference>
<name>A0A2M7XD55_9BACT</name>
<reference evidence="2" key="1">
    <citation type="submission" date="2017-09" db="EMBL/GenBank/DDBJ databases">
        <title>Depth-based differentiation of microbial function through sediment-hosted aquifers and enrichment of novel symbionts in the deep terrestrial subsurface.</title>
        <authorList>
            <person name="Probst A.J."/>
            <person name="Ladd B."/>
            <person name="Jarett J.K."/>
            <person name="Geller-Mcgrath D.E."/>
            <person name="Sieber C.M.K."/>
            <person name="Emerson J.B."/>
            <person name="Anantharaman K."/>
            <person name="Thomas B.C."/>
            <person name="Malmstrom R."/>
            <person name="Stieglmeier M."/>
            <person name="Klingl A."/>
            <person name="Woyke T."/>
            <person name="Ryan C.M."/>
            <person name="Banfield J.F."/>
        </authorList>
    </citation>
    <scope>NUCLEOTIDE SEQUENCE [LARGE SCALE GENOMIC DNA]</scope>
</reference>
<dbReference type="Proteomes" id="UP000231263">
    <property type="component" value="Unassembled WGS sequence"/>
</dbReference>
<dbReference type="AlphaFoldDB" id="A0A2M7XD55"/>
<dbReference type="PANTHER" id="PTHR42999:SF1">
    <property type="entry name" value="PENTAPEPTIDE REPEAT-CONTAINING PROTEIN"/>
    <property type="match status" value="1"/>
</dbReference>
<dbReference type="InterPro" id="IPR052949">
    <property type="entry name" value="PA_immunity-related"/>
</dbReference>
<dbReference type="InterPro" id="IPR001646">
    <property type="entry name" value="5peptide_repeat"/>
</dbReference>